<dbReference type="GeneID" id="100195933"/>
<evidence type="ECO:0000256" key="6">
    <source>
        <dbReference type="ARBA" id="ARBA00023134"/>
    </source>
</evidence>
<dbReference type="InterPro" id="IPR027417">
    <property type="entry name" value="P-loop_NTPase"/>
</dbReference>
<dbReference type="SMART" id="SM00173">
    <property type="entry name" value="RAS"/>
    <property type="match status" value="1"/>
</dbReference>
<dbReference type="GO" id="GO:0005525">
    <property type="term" value="F:GTP binding"/>
    <property type="evidence" value="ECO:0007669"/>
    <property type="project" value="UniProtKB-KW"/>
</dbReference>
<keyword evidence="3" id="KW-1003">Cell membrane</keyword>
<dbReference type="RefSeq" id="NP_001134434.1">
    <property type="nucleotide sequence ID" value="NM_001140962.2"/>
</dbReference>
<dbReference type="GO" id="GO:0005886">
    <property type="term" value="C:plasma membrane"/>
    <property type="evidence" value="ECO:0007669"/>
    <property type="project" value="UniProtKB-SubCell"/>
</dbReference>
<comment type="similarity">
    <text evidence="2">Belongs to the small GTPase superfamily. Rho family.</text>
</comment>
<organism evidence="10">
    <name type="scientific">Salmo salar</name>
    <name type="common">Atlantic salmon</name>
    <dbReference type="NCBI Taxonomy" id="8030"/>
    <lineage>
        <taxon>Eukaryota</taxon>
        <taxon>Metazoa</taxon>
        <taxon>Chordata</taxon>
        <taxon>Craniata</taxon>
        <taxon>Vertebrata</taxon>
        <taxon>Euteleostomi</taxon>
        <taxon>Actinopterygii</taxon>
        <taxon>Neopterygii</taxon>
        <taxon>Teleostei</taxon>
        <taxon>Protacanthopterygii</taxon>
        <taxon>Salmoniformes</taxon>
        <taxon>Salmonidae</taxon>
        <taxon>Salmoninae</taxon>
        <taxon>Salmo</taxon>
    </lineage>
</organism>
<dbReference type="InterPro" id="IPR001806">
    <property type="entry name" value="Small_GTPase"/>
</dbReference>
<name>B5X9H5_SALSA</name>
<evidence type="ECO:0000256" key="9">
    <source>
        <dbReference type="ARBA" id="ARBA00023289"/>
    </source>
</evidence>
<keyword evidence="4" id="KW-0488">Methylation</keyword>
<reference evidence="10" key="2">
    <citation type="journal article" date="2010" name="BMC Genomics">
        <title>Salmo salar and Esox lucius full-length cDNA sequences reveal changes in evolutionary pressures on a post-tetraploidization genome.</title>
        <authorList>
            <person name="Leong J.S."/>
            <person name="Jantzen S.G."/>
            <person name="von Schalburg K.R."/>
            <person name="Cooper G.A."/>
            <person name="Messmer A.M."/>
            <person name="Liao N.Y."/>
            <person name="Munro S."/>
            <person name="Moore R."/>
            <person name="Holt R.A."/>
            <person name="Jones S.J."/>
            <person name="Davidson W.S."/>
            <person name="Koop B.F."/>
        </authorList>
    </citation>
    <scope>NUCLEOTIDE SEQUENCE</scope>
    <source>
        <tissue evidence="10">Thymus</tissue>
    </source>
</reference>
<evidence type="ECO:0000313" key="10">
    <source>
        <dbReference type="EMBL" id="ACI67495.1"/>
    </source>
</evidence>
<dbReference type="SUPFAM" id="SSF52540">
    <property type="entry name" value="P-loop containing nucleoside triphosphate hydrolases"/>
    <property type="match status" value="1"/>
</dbReference>
<evidence type="ECO:0000256" key="3">
    <source>
        <dbReference type="ARBA" id="ARBA00022475"/>
    </source>
</evidence>
<dbReference type="KEGG" id="sasa:100195933"/>
<dbReference type="PROSITE" id="PS51419">
    <property type="entry name" value="RAB"/>
    <property type="match status" value="1"/>
</dbReference>
<evidence type="ECO:0000256" key="7">
    <source>
        <dbReference type="ARBA" id="ARBA00023136"/>
    </source>
</evidence>
<comment type="subcellular location">
    <subcellularLocation>
        <location evidence="1">Cell membrane</location>
        <topology evidence="1">Lipid-anchor</topology>
        <orientation evidence="1">Cytoplasmic side</orientation>
    </subcellularLocation>
</comment>
<keyword evidence="8" id="KW-0449">Lipoprotein</keyword>
<dbReference type="FunFam" id="3.40.50.300:FF:000983">
    <property type="entry name" value="Rho family GTPase"/>
    <property type="match status" value="1"/>
</dbReference>
<keyword evidence="9" id="KW-0636">Prenylation</keyword>
<dbReference type="EMBL" id="BT047694">
    <property type="protein sequence ID" value="ACI67495.1"/>
    <property type="molecule type" value="mRNA"/>
</dbReference>
<keyword evidence="5" id="KW-0547">Nucleotide-binding</keyword>
<dbReference type="PANTHER" id="PTHR24072">
    <property type="entry name" value="RHO FAMILY GTPASE"/>
    <property type="match status" value="1"/>
</dbReference>
<evidence type="ECO:0000256" key="4">
    <source>
        <dbReference type="ARBA" id="ARBA00022481"/>
    </source>
</evidence>
<dbReference type="PROSITE" id="PS51420">
    <property type="entry name" value="RHO"/>
    <property type="match status" value="1"/>
</dbReference>
<dbReference type="GO" id="GO:0003924">
    <property type="term" value="F:GTPase activity"/>
    <property type="evidence" value="ECO:0007669"/>
    <property type="project" value="InterPro"/>
</dbReference>
<dbReference type="Pfam" id="PF00071">
    <property type="entry name" value="Ras"/>
    <property type="match status" value="1"/>
</dbReference>
<dbReference type="InterPro" id="IPR003578">
    <property type="entry name" value="Small_GTPase_Rho"/>
</dbReference>
<evidence type="ECO:0000256" key="5">
    <source>
        <dbReference type="ARBA" id="ARBA00022741"/>
    </source>
</evidence>
<dbReference type="GO" id="GO:0007264">
    <property type="term" value="P:small GTPase-mediated signal transduction"/>
    <property type="evidence" value="ECO:0007669"/>
    <property type="project" value="InterPro"/>
</dbReference>
<reference evidence="10" key="1">
    <citation type="submission" date="2008-10" db="EMBL/GenBank/DDBJ databases">
        <authorList>
            <consortium name="cGRASP (B.F. Koop &amp; W.S. Davidson)"/>
            <person name="Leong J."/>
            <person name="von Schalburg K."/>
            <person name="Cooper G."/>
            <person name="Moore R."/>
            <person name="Holt R."/>
            <person name="Davidson W.S."/>
            <person name="Koop B.F."/>
        </authorList>
    </citation>
    <scope>NUCLEOTIDE SEQUENCE</scope>
    <source>
        <tissue evidence="10">Thymus</tissue>
    </source>
</reference>
<dbReference type="InterPro" id="IPR005225">
    <property type="entry name" value="Small_GTP-bd"/>
</dbReference>
<evidence type="ECO:0000256" key="2">
    <source>
        <dbReference type="ARBA" id="ARBA00010142"/>
    </source>
</evidence>
<proteinExistence type="evidence at transcript level"/>
<dbReference type="SMART" id="SM00174">
    <property type="entry name" value="RHO"/>
    <property type="match status" value="1"/>
</dbReference>
<dbReference type="PROSITE" id="PS51421">
    <property type="entry name" value="RAS"/>
    <property type="match status" value="1"/>
</dbReference>
<dbReference type="AlphaFoldDB" id="B5X9H5"/>
<evidence type="ECO:0000256" key="1">
    <source>
        <dbReference type="ARBA" id="ARBA00004342"/>
    </source>
</evidence>
<accession>B5X9H5</accession>
<evidence type="ECO:0000256" key="8">
    <source>
        <dbReference type="ARBA" id="ARBA00023288"/>
    </source>
</evidence>
<sequence length="194" mass="22168">MTTHRKKLVIVGDGACGKTCLLIRYSKKEFPELYVPTVFENYVCDVELNEANVELALWDTAGQEDYDRLRPLSYPDTDVILMCYAIDDVDSFNNVTEKWIPEVRHFCPSVPLMLIGTKLDLRPDDYTPLPPNSKEKPMVTHKEGLEQAQHCEAAHFYEVSALKDTNVNDVFKDATKIALTPSSNKDRKRRCNLI</sequence>
<keyword evidence="6" id="KW-0342">GTP-binding</keyword>
<reference evidence="10" key="3">
    <citation type="submission" date="2010-08" db="EMBL/GenBank/DDBJ databases">
        <authorList>
            <consortium name="cGRASP (B.F. Koop &amp; W.S. Davidson)"/>
        </authorList>
    </citation>
    <scope>NUCLEOTIDE SEQUENCE</scope>
    <source>
        <tissue evidence="10">Thymus</tissue>
    </source>
</reference>
<keyword evidence="7" id="KW-0472">Membrane</keyword>
<dbReference type="PRINTS" id="PR00449">
    <property type="entry name" value="RASTRNSFRMNG"/>
</dbReference>
<dbReference type="CTD" id="36775"/>
<gene>
    <name evidence="10" type="primary">RHO1</name>
</gene>
<dbReference type="NCBIfam" id="TIGR00231">
    <property type="entry name" value="small_GTP"/>
    <property type="match status" value="1"/>
</dbReference>
<protein>
    <submittedName>
        <fullName evidence="10">Ras-like GTP-binding protein Rho1</fullName>
    </submittedName>
</protein>
<dbReference type="SMART" id="SM00175">
    <property type="entry name" value="RAB"/>
    <property type="match status" value="1"/>
</dbReference>
<dbReference type="Gene3D" id="3.40.50.300">
    <property type="entry name" value="P-loop containing nucleotide triphosphate hydrolases"/>
    <property type="match status" value="1"/>
</dbReference>